<protein>
    <submittedName>
        <fullName evidence="1">Uncharacterized protein</fullName>
    </submittedName>
</protein>
<dbReference type="Proteomes" id="UP000324222">
    <property type="component" value="Unassembled WGS sequence"/>
</dbReference>
<sequence length="75" mass="8188">MEVSRMNLSQYIHPQGPLVPRPSVTCHKLVTAVVVMVLLPCGGCCLPSSLDSTSRRLTGMVQARKINYSLLMACK</sequence>
<keyword evidence="2" id="KW-1185">Reference proteome</keyword>
<evidence type="ECO:0000313" key="2">
    <source>
        <dbReference type="Proteomes" id="UP000324222"/>
    </source>
</evidence>
<evidence type="ECO:0000313" key="1">
    <source>
        <dbReference type="EMBL" id="MPC39867.1"/>
    </source>
</evidence>
<name>A0A5B7F2W0_PORTR</name>
<dbReference type="EMBL" id="VSRR010004502">
    <property type="protein sequence ID" value="MPC39867.1"/>
    <property type="molecule type" value="Genomic_DNA"/>
</dbReference>
<organism evidence="1 2">
    <name type="scientific">Portunus trituberculatus</name>
    <name type="common">Swimming crab</name>
    <name type="synonym">Neptunus trituberculatus</name>
    <dbReference type="NCBI Taxonomy" id="210409"/>
    <lineage>
        <taxon>Eukaryota</taxon>
        <taxon>Metazoa</taxon>
        <taxon>Ecdysozoa</taxon>
        <taxon>Arthropoda</taxon>
        <taxon>Crustacea</taxon>
        <taxon>Multicrustacea</taxon>
        <taxon>Malacostraca</taxon>
        <taxon>Eumalacostraca</taxon>
        <taxon>Eucarida</taxon>
        <taxon>Decapoda</taxon>
        <taxon>Pleocyemata</taxon>
        <taxon>Brachyura</taxon>
        <taxon>Eubrachyura</taxon>
        <taxon>Portunoidea</taxon>
        <taxon>Portunidae</taxon>
        <taxon>Portuninae</taxon>
        <taxon>Portunus</taxon>
    </lineage>
</organism>
<dbReference type="AlphaFoldDB" id="A0A5B7F2W0"/>
<gene>
    <name evidence="1" type="ORF">E2C01_033416</name>
</gene>
<reference evidence="1 2" key="1">
    <citation type="submission" date="2019-05" db="EMBL/GenBank/DDBJ databases">
        <title>Another draft genome of Portunus trituberculatus and its Hox gene families provides insights of decapod evolution.</title>
        <authorList>
            <person name="Jeong J.-H."/>
            <person name="Song I."/>
            <person name="Kim S."/>
            <person name="Choi T."/>
            <person name="Kim D."/>
            <person name="Ryu S."/>
            <person name="Kim W."/>
        </authorList>
    </citation>
    <scope>NUCLEOTIDE SEQUENCE [LARGE SCALE GENOMIC DNA]</scope>
    <source>
        <tissue evidence="1">Muscle</tissue>
    </source>
</reference>
<accession>A0A5B7F2W0</accession>
<proteinExistence type="predicted"/>
<comment type="caution">
    <text evidence="1">The sequence shown here is derived from an EMBL/GenBank/DDBJ whole genome shotgun (WGS) entry which is preliminary data.</text>
</comment>